<gene>
    <name evidence="2" type="ORF">GLP15_404</name>
</gene>
<keyword evidence="1" id="KW-0472">Membrane</keyword>
<keyword evidence="1" id="KW-0812">Transmembrane</keyword>
<dbReference type="AlphaFoldDB" id="E1EXF1"/>
<proteinExistence type="predicted"/>
<evidence type="ECO:0000313" key="3">
    <source>
        <dbReference type="Proteomes" id="UP000008974"/>
    </source>
</evidence>
<evidence type="ECO:0000256" key="1">
    <source>
        <dbReference type="SAM" id="Phobius"/>
    </source>
</evidence>
<feature type="transmembrane region" description="Helical" evidence="1">
    <location>
        <begin position="580"/>
        <end position="601"/>
    </location>
</feature>
<evidence type="ECO:0000313" key="2">
    <source>
        <dbReference type="EMBL" id="EFO65105.1"/>
    </source>
</evidence>
<accession>E1EXF1</accession>
<dbReference type="OrthoDB" id="10304874at2759"/>
<dbReference type="VEuPathDB" id="GiardiaDB:GLP15_404"/>
<sequence length="613" mass="66992">MQAATVYHNVATQELTVTTYCTPSSLSAADIVLDLCDLKPPISSPGNLISLWKEIILVVSQKYDMLWIVDINARKVTAQFQANFTSLAIAQYVVSGFADMHFFAATPLVRCHGCAEGASRTLVTAFLTRKEILLIEFSGRTNSFKPLLTMPIEKGIDETLEPFLSITAQHVATLCNYSPINDSLASASIPQSHSYGVIYLHYLGEITNTPARIPVPGTVLSIILEEDNGIDTLIIQFKTDNELEIAEYVAQPLSNLWVPVKSEKTKYYLVERLGARVYHYSTKDTSPDVVQCTRPSLPCTSLAELPKNCALAYKNGVFVGVDAHSLCVFIGSAIVKQKITKVVGVAETDELTFLQCTLTDTFQAVVCAKIASGVHIFIVRKSKGKHPYRVVVPGKQFKPLFASNTAIWMPTECKLLSIEKTHAYCLILSKDTCTILATQDDGDIEICLTIGSCSTPLSFTLRDGAPCLEDCSKLQPKIAAIYQYLYELHSQQPSNDRQRILIIEEDADPEVQKLTTPAPGSELITPIRAVTFNQQSSVSTHSSLGGSTSIIANANMYSCITPQTPLASESLNNATKPASYQSAISCIMILVLISISIAVLVQVRKLINYGLNS</sequence>
<reference evidence="2 3" key="1">
    <citation type="journal article" date="2010" name="BMC Genomics">
        <title>Genome analysis and comparative genomics of a Giardia intestinalis assemblage E isolate.</title>
        <authorList>
            <person name="Jerlstrom-Hultqvist J."/>
            <person name="Franzen O."/>
            <person name="Ankarklev J."/>
            <person name="Xu F."/>
            <person name="Nohynkova E."/>
            <person name="Andersson J.O."/>
            <person name="Svard S.G."/>
            <person name="Andersson B."/>
        </authorList>
    </citation>
    <scope>NUCLEOTIDE SEQUENCE [LARGE SCALE GENOMIC DNA]</scope>
    <source>
        <strain evidence="2 3">P15</strain>
    </source>
</reference>
<dbReference type="EMBL" id="ACVC01000047">
    <property type="protein sequence ID" value="EFO65105.1"/>
    <property type="molecule type" value="Genomic_DNA"/>
</dbReference>
<comment type="caution">
    <text evidence="2">The sequence shown here is derived from an EMBL/GenBank/DDBJ whole genome shotgun (WGS) entry which is preliminary data.</text>
</comment>
<dbReference type="Proteomes" id="UP000008974">
    <property type="component" value="Unassembled WGS sequence"/>
</dbReference>
<dbReference type="OMA" id="CHGCAEG"/>
<name>E1EXF1_GIAIA</name>
<keyword evidence="1" id="KW-1133">Transmembrane helix</keyword>
<organism evidence="2 3">
    <name type="scientific">Giardia intestinalis (strain P15)</name>
    <name type="common">Giardia lamblia</name>
    <dbReference type="NCBI Taxonomy" id="658858"/>
    <lineage>
        <taxon>Eukaryota</taxon>
        <taxon>Metamonada</taxon>
        <taxon>Diplomonadida</taxon>
        <taxon>Hexamitidae</taxon>
        <taxon>Giardiinae</taxon>
        <taxon>Giardia</taxon>
    </lineage>
</organism>
<protein>
    <submittedName>
        <fullName evidence="2">Uncharacterized protein</fullName>
    </submittedName>
</protein>